<comment type="subcellular location">
    <subcellularLocation>
        <location evidence="1">Endomembrane system</location>
        <topology evidence="1">Multi-pass membrane protein</topology>
    </subcellularLocation>
</comment>
<dbReference type="Gene3D" id="1.20.120.1630">
    <property type="match status" value="1"/>
</dbReference>
<evidence type="ECO:0000256" key="3">
    <source>
        <dbReference type="ARBA" id="ARBA00022989"/>
    </source>
</evidence>
<evidence type="ECO:0000313" key="6">
    <source>
        <dbReference type="EMBL" id="SHI76207.1"/>
    </source>
</evidence>
<reference evidence="6 7" key="1">
    <citation type="submission" date="2016-11" db="EMBL/GenBank/DDBJ databases">
        <authorList>
            <person name="Jaros S."/>
            <person name="Januszkiewicz K."/>
            <person name="Wedrychowicz H."/>
        </authorList>
    </citation>
    <scope>NUCLEOTIDE SEQUENCE [LARGE SCALE GENOMIC DNA]</scope>
    <source>
        <strain evidence="6 7">CECT 7868</strain>
    </source>
</reference>
<evidence type="ECO:0000256" key="5">
    <source>
        <dbReference type="SAM" id="Phobius"/>
    </source>
</evidence>
<dbReference type="PANTHER" id="PTHR12714:SF24">
    <property type="entry name" value="SLR1182 PROTEIN"/>
    <property type="match status" value="1"/>
</dbReference>
<keyword evidence="4 5" id="KW-0472">Membrane</keyword>
<sequence>MNKLFFRVTPVAVFLTAAGLIWGCSVCCVWAAIDLPFRIYVAALSLLSSGYFGLSALYRFFRAKTTINPLQPERASAFVCEGVYKVSRNPMYLGLCILLVGFAYWQENLVGFVFVPGFVIYMNHFQIRPEEQALKTLFGEEYLIYKAQVRRWL</sequence>
<evidence type="ECO:0000256" key="2">
    <source>
        <dbReference type="ARBA" id="ARBA00022692"/>
    </source>
</evidence>
<dbReference type="EMBL" id="FQXZ01000046">
    <property type="protein sequence ID" value="SHI76207.1"/>
    <property type="molecule type" value="Genomic_DNA"/>
</dbReference>
<dbReference type="Pfam" id="PF04191">
    <property type="entry name" value="PEMT"/>
    <property type="match status" value="1"/>
</dbReference>
<dbReference type="AlphaFoldDB" id="A0A1M6DSI2"/>
<dbReference type="STRING" id="1216006.VA7868_04308"/>
<feature type="transmembrane region" description="Helical" evidence="5">
    <location>
        <begin position="12"/>
        <end position="33"/>
    </location>
</feature>
<dbReference type="GO" id="GO:0016740">
    <property type="term" value="F:transferase activity"/>
    <property type="evidence" value="ECO:0007669"/>
    <property type="project" value="UniProtKB-ARBA"/>
</dbReference>
<evidence type="ECO:0008006" key="8">
    <source>
        <dbReference type="Google" id="ProtNLM"/>
    </source>
</evidence>
<protein>
    <recommendedName>
        <fullName evidence="8">Isoprenylcysteine carboxyl methyltransferase (ICMT) family protein</fullName>
    </recommendedName>
</protein>
<dbReference type="Proteomes" id="UP000184608">
    <property type="component" value="Unassembled WGS sequence"/>
</dbReference>
<evidence type="ECO:0000313" key="7">
    <source>
        <dbReference type="Proteomes" id="UP000184608"/>
    </source>
</evidence>
<dbReference type="InterPro" id="IPR007318">
    <property type="entry name" value="Phopholipid_MeTrfase"/>
</dbReference>
<proteinExistence type="predicted"/>
<gene>
    <name evidence="6" type="ORF">VA7868_04308</name>
</gene>
<keyword evidence="3 5" id="KW-1133">Transmembrane helix</keyword>
<dbReference type="PANTHER" id="PTHR12714">
    <property type="entry name" value="PROTEIN-S ISOPRENYLCYSTEINE O-METHYLTRANSFERASE"/>
    <property type="match status" value="1"/>
</dbReference>
<name>A0A1M6DSI2_9VIBR</name>
<feature type="transmembrane region" description="Helical" evidence="5">
    <location>
        <begin position="92"/>
        <end position="122"/>
    </location>
</feature>
<organism evidence="6 7">
    <name type="scientific">Vibrio aerogenes CECT 7868</name>
    <dbReference type="NCBI Taxonomy" id="1216006"/>
    <lineage>
        <taxon>Bacteria</taxon>
        <taxon>Pseudomonadati</taxon>
        <taxon>Pseudomonadota</taxon>
        <taxon>Gammaproteobacteria</taxon>
        <taxon>Vibrionales</taxon>
        <taxon>Vibrionaceae</taxon>
        <taxon>Vibrio</taxon>
    </lineage>
</organism>
<dbReference type="GO" id="GO:0012505">
    <property type="term" value="C:endomembrane system"/>
    <property type="evidence" value="ECO:0007669"/>
    <property type="project" value="UniProtKB-SubCell"/>
</dbReference>
<feature type="transmembrane region" description="Helical" evidence="5">
    <location>
        <begin position="39"/>
        <end position="61"/>
    </location>
</feature>
<dbReference type="RefSeq" id="WP_073605892.1">
    <property type="nucleotide sequence ID" value="NZ_FQXZ01000046.1"/>
</dbReference>
<accession>A0A1M6DSI2</accession>
<keyword evidence="2 5" id="KW-0812">Transmembrane</keyword>
<dbReference type="OrthoDB" id="9811969at2"/>
<evidence type="ECO:0000256" key="1">
    <source>
        <dbReference type="ARBA" id="ARBA00004127"/>
    </source>
</evidence>
<evidence type="ECO:0000256" key="4">
    <source>
        <dbReference type="ARBA" id="ARBA00023136"/>
    </source>
</evidence>
<keyword evidence="7" id="KW-1185">Reference proteome</keyword>